<dbReference type="FunCoup" id="A0A0V1BZL6">
    <property type="interactions" value="1553"/>
</dbReference>
<evidence type="ECO:0000256" key="3">
    <source>
        <dbReference type="ARBA" id="ARBA00022467"/>
    </source>
</evidence>
<dbReference type="Gene3D" id="3.90.1150.210">
    <property type="entry name" value="F-actin capping protein, beta subunit"/>
    <property type="match status" value="1"/>
</dbReference>
<sequence length="356" mass="40809">MPLWRVSWCQQSTVHVRVKILEHTALLNKAAVLEVNLNPETIICDFEIARIINIIINFEKLPINQHKKSCATIMNFFGWKMTQNRLDFALDLMRRLPPQKCEGFLGCLIELVPDMCGELLSNVDQPLKVATDSTCGKQFLLSDYNRDGDSYRSPWSNQYFPAFEDGSVPIDRLRKIEIDANHAIEQYKDMYFDSGVSSVYAWDLEHSFACAILIKKDGDAKKMANGSWDSIHIIEVQEKSSGRSAHYKLTSTIMLWLLTESSGRPKIDLSGSLTRQSESDAPLIDSYSHVINMGKMIEEMENKMRGSLNTIYFGKTYDIISCLRSMETKQERDEQAQLQQELARAIHCRQDSFKKE</sequence>
<protein>
    <recommendedName>
        <fullName evidence="7">F-actin-capping protein subunit beta</fullName>
    </recommendedName>
</protein>
<organism evidence="8 9">
    <name type="scientific">Trichinella spiralis</name>
    <name type="common">Trichina worm</name>
    <dbReference type="NCBI Taxonomy" id="6334"/>
    <lineage>
        <taxon>Eukaryota</taxon>
        <taxon>Metazoa</taxon>
        <taxon>Ecdysozoa</taxon>
        <taxon>Nematoda</taxon>
        <taxon>Enoplea</taxon>
        <taxon>Dorylaimia</taxon>
        <taxon>Trichinellida</taxon>
        <taxon>Trichinellidae</taxon>
        <taxon>Trichinella</taxon>
    </lineage>
</organism>
<reference evidence="8 9" key="1">
    <citation type="submission" date="2015-01" db="EMBL/GenBank/DDBJ databases">
        <title>Evolution of Trichinella species and genotypes.</title>
        <authorList>
            <person name="Korhonen P.K."/>
            <person name="Edoardo P."/>
            <person name="Giuseppe L.R."/>
            <person name="Gasser R.B."/>
        </authorList>
    </citation>
    <scope>NUCLEOTIDE SEQUENCE [LARGE SCALE GENOMIC DNA]</scope>
    <source>
        <strain evidence="8">ISS3</strain>
    </source>
</reference>
<dbReference type="AlphaFoldDB" id="A0A0V1BZL6"/>
<gene>
    <name evidence="8" type="primary">cpb</name>
    <name evidence="8" type="ORF">T01_14120</name>
</gene>
<dbReference type="GO" id="GO:0051490">
    <property type="term" value="P:negative regulation of filopodium assembly"/>
    <property type="evidence" value="ECO:0007669"/>
    <property type="project" value="TreeGrafter"/>
</dbReference>
<dbReference type="GO" id="GO:0051015">
    <property type="term" value="F:actin filament binding"/>
    <property type="evidence" value="ECO:0007669"/>
    <property type="project" value="TreeGrafter"/>
</dbReference>
<evidence type="ECO:0000256" key="5">
    <source>
        <dbReference type="ARBA" id="ARBA00023203"/>
    </source>
</evidence>
<accession>A0A0V1BZL6</accession>
<evidence type="ECO:0000256" key="1">
    <source>
        <dbReference type="ARBA" id="ARBA00004245"/>
    </source>
</evidence>
<proteinExistence type="inferred from homology"/>
<evidence type="ECO:0000256" key="2">
    <source>
        <dbReference type="ARBA" id="ARBA00006039"/>
    </source>
</evidence>
<dbReference type="Proteomes" id="UP000054776">
    <property type="component" value="Unassembled WGS sequence"/>
</dbReference>
<comment type="subcellular location">
    <subcellularLocation>
        <location evidence="1 7">Cytoplasm</location>
        <location evidence="1 7">Cytoskeleton</location>
    </subcellularLocation>
</comment>
<evidence type="ECO:0000256" key="7">
    <source>
        <dbReference type="RuleBase" id="RU365078"/>
    </source>
</evidence>
<comment type="function">
    <text evidence="7">F-actin-capping proteins bind in a Ca(2+)-independent manner to the fast growing ends of actin filaments (barbed end) thereby blocking the exchange of subunits at these ends. Unlike other capping proteins (such as gelsolin and severin), these proteins do not sever actin filaments.</text>
</comment>
<comment type="caution">
    <text evidence="8">The sequence shown here is derived from an EMBL/GenBank/DDBJ whole genome shotgun (WGS) entry which is preliminary data.</text>
</comment>
<dbReference type="GO" id="GO:0000902">
    <property type="term" value="P:cell morphogenesis"/>
    <property type="evidence" value="ECO:0007669"/>
    <property type="project" value="TreeGrafter"/>
</dbReference>
<dbReference type="InterPro" id="IPR042276">
    <property type="entry name" value="CapZ_alpha/beta_2"/>
</dbReference>
<keyword evidence="3 7" id="KW-0117">Actin capping</keyword>
<comment type="subunit">
    <text evidence="7">Heterodimer of an alpha and a beta subunit.</text>
</comment>
<keyword evidence="4 7" id="KW-0963">Cytoplasm</keyword>
<dbReference type="EMBL" id="JYDH01000004">
    <property type="protein sequence ID" value="KRY42458.1"/>
    <property type="molecule type" value="Genomic_DNA"/>
</dbReference>
<comment type="similarity">
    <text evidence="2 7">Belongs to the F-actin-capping protein beta subunit family.</text>
</comment>
<dbReference type="OrthoDB" id="9979678at2759"/>
<dbReference type="GO" id="GO:0051016">
    <property type="term" value="P:barbed-end actin filament capping"/>
    <property type="evidence" value="ECO:0007669"/>
    <property type="project" value="UniProtKB-UniRule"/>
</dbReference>
<dbReference type="InterPro" id="IPR001698">
    <property type="entry name" value="CAPZB"/>
</dbReference>
<evidence type="ECO:0000313" key="9">
    <source>
        <dbReference type="Proteomes" id="UP000054776"/>
    </source>
</evidence>
<dbReference type="FunFam" id="1.20.58.570:FF:000001">
    <property type="entry name" value="F-actin-capping protein subunit beta"/>
    <property type="match status" value="1"/>
</dbReference>
<evidence type="ECO:0000313" key="8">
    <source>
        <dbReference type="EMBL" id="KRY42458.1"/>
    </source>
</evidence>
<dbReference type="InterPro" id="IPR043175">
    <property type="entry name" value="CAPZB_N"/>
</dbReference>
<dbReference type="PANTHER" id="PTHR10619:SF0">
    <property type="entry name" value="F-ACTIN-CAPPING PROTEIN SUBUNIT BETA ISOFORMS 1 AND 2"/>
    <property type="match status" value="1"/>
</dbReference>
<dbReference type="PANTHER" id="PTHR10619">
    <property type="entry name" value="F-ACTIN-CAPPING PROTEIN SUBUNIT BETA"/>
    <property type="match status" value="1"/>
</dbReference>
<dbReference type="GO" id="GO:0008290">
    <property type="term" value="C:F-actin capping protein complex"/>
    <property type="evidence" value="ECO:0007669"/>
    <property type="project" value="UniProtKB-UniRule"/>
</dbReference>
<dbReference type="PRINTS" id="PR00192">
    <property type="entry name" value="FACTINCAPB"/>
</dbReference>
<dbReference type="InParanoid" id="A0A0V1BZL6"/>
<keyword evidence="9" id="KW-1185">Reference proteome</keyword>
<dbReference type="GO" id="GO:0010591">
    <property type="term" value="P:regulation of lamellipodium assembly"/>
    <property type="evidence" value="ECO:0007669"/>
    <property type="project" value="TreeGrafter"/>
</dbReference>
<keyword evidence="6 7" id="KW-0206">Cytoskeleton</keyword>
<evidence type="ECO:0000256" key="6">
    <source>
        <dbReference type="ARBA" id="ARBA00023212"/>
    </source>
</evidence>
<dbReference type="SUPFAM" id="SSF90096">
    <property type="entry name" value="Subunits of heterodimeric actin filament capping protein Capz"/>
    <property type="match status" value="1"/>
</dbReference>
<dbReference type="STRING" id="6334.A0A0V1BZL6"/>
<keyword evidence="5 7" id="KW-0009">Actin-binding</keyword>
<name>A0A0V1BZL6_TRISP</name>
<dbReference type="Gene3D" id="1.20.58.570">
    <property type="match status" value="1"/>
</dbReference>
<evidence type="ECO:0000256" key="4">
    <source>
        <dbReference type="ARBA" id="ARBA00022490"/>
    </source>
</evidence>
<dbReference type="FunFam" id="3.90.1150.210:FF:000001">
    <property type="entry name" value="F-actin-capping protein subunit beta"/>
    <property type="match status" value="1"/>
</dbReference>
<dbReference type="Pfam" id="PF01115">
    <property type="entry name" value="F_actin_cap_B"/>
    <property type="match status" value="1"/>
</dbReference>
<dbReference type="InterPro" id="IPR037282">
    <property type="entry name" value="CapZ_alpha/beta"/>
</dbReference>